<accession>A0ABV0YAV3</accession>
<feature type="transmembrane region" description="Helical" evidence="1">
    <location>
        <begin position="82"/>
        <end position="102"/>
    </location>
</feature>
<reference evidence="2 3" key="1">
    <citation type="submission" date="2021-06" db="EMBL/GenBank/DDBJ databases">
        <authorList>
            <person name="Palmer J.M."/>
        </authorList>
    </citation>
    <scope>NUCLEOTIDE SEQUENCE [LARGE SCALE GENOMIC DNA]</scope>
    <source>
        <strain evidence="2 3">AS_MEX2019</strain>
        <tissue evidence="2">Muscle</tissue>
    </source>
</reference>
<keyword evidence="1" id="KW-1133">Transmembrane helix</keyword>
<dbReference type="EMBL" id="JAHRIP010028648">
    <property type="protein sequence ID" value="MEQ2290937.1"/>
    <property type="molecule type" value="Genomic_DNA"/>
</dbReference>
<evidence type="ECO:0000313" key="3">
    <source>
        <dbReference type="Proteomes" id="UP001469553"/>
    </source>
</evidence>
<sequence>MSLPSAEAWLRAIHLIQMFRQGKHLEVANSKQFRTCVCSHVCFSIHARPYTPSSCSSSLILVLFSTIHHFLLLIFSLHTSLIYYVVLLSLFFLPCTFPPPLISFPPPVIGWTEGSSA</sequence>
<name>A0ABV0YAV3_9TELE</name>
<organism evidence="2 3">
    <name type="scientific">Ameca splendens</name>
    <dbReference type="NCBI Taxonomy" id="208324"/>
    <lineage>
        <taxon>Eukaryota</taxon>
        <taxon>Metazoa</taxon>
        <taxon>Chordata</taxon>
        <taxon>Craniata</taxon>
        <taxon>Vertebrata</taxon>
        <taxon>Euteleostomi</taxon>
        <taxon>Actinopterygii</taxon>
        <taxon>Neopterygii</taxon>
        <taxon>Teleostei</taxon>
        <taxon>Neoteleostei</taxon>
        <taxon>Acanthomorphata</taxon>
        <taxon>Ovalentaria</taxon>
        <taxon>Atherinomorphae</taxon>
        <taxon>Cyprinodontiformes</taxon>
        <taxon>Goodeidae</taxon>
        <taxon>Ameca</taxon>
    </lineage>
</organism>
<gene>
    <name evidence="2" type="ORF">AMECASPLE_008237</name>
</gene>
<feature type="non-terminal residue" evidence="2">
    <location>
        <position position="117"/>
    </location>
</feature>
<evidence type="ECO:0000313" key="2">
    <source>
        <dbReference type="EMBL" id="MEQ2290937.1"/>
    </source>
</evidence>
<dbReference type="Proteomes" id="UP001469553">
    <property type="component" value="Unassembled WGS sequence"/>
</dbReference>
<protein>
    <submittedName>
        <fullName evidence="2">Uncharacterized protein</fullName>
    </submittedName>
</protein>
<evidence type="ECO:0000256" key="1">
    <source>
        <dbReference type="SAM" id="Phobius"/>
    </source>
</evidence>
<keyword evidence="1" id="KW-0472">Membrane</keyword>
<proteinExistence type="predicted"/>
<keyword evidence="1" id="KW-0812">Transmembrane</keyword>
<keyword evidence="3" id="KW-1185">Reference proteome</keyword>
<feature type="transmembrane region" description="Helical" evidence="1">
    <location>
        <begin position="58"/>
        <end position="75"/>
    </location>
</feature>
<comment type="caution">
    <text evidence="2">The sequence shown here is derived from an EMBL/GenBank/DDBJ whole genome shotgun (WGS) entry which is preliminary data.</text>
</comment>